<dbReference type="RefSeq" id="WP_214786593.1">
    <property type="nucleotide sequence ID" value="NZ_JANIEL010000024.1"/>
</dbReference>
<comment type="caution">
    <text evidence="1">The sequence shown here is derived from an EMBL/GenBank/DDBJ whole genome shotgun (WGS) entry which is preliminary data.</text>
</comment>
<keyword evidence="2" id="KW-1185">Reference proteome</keyword>
<dbReference type="EMBL" id="JBHTCE010000001">
    <property type="protein sequence ID" value="MFC7388958.1"/>
    <property type="molecule type" value="Genomic_DNA"/>
</dbReference>
<evidence type="ECO:0000313" key="1">
    <source>
        <dbReference type="EMBL" id="MFC7388958.1"/>
    </source>
</evidence>
<dbReference type="SUPFAM" id="SSF52540">
    <property type="entry name" value="P-loop containing nucleoside triphosphate hydrolases"/>
    <property type="match status" value="1"/>
</dbReference>
<name>A0ABW2PMZ6_9BACL</name>
<protein>
    <submittedName>
        <fullName evidence="1">AAA family ATPase</fullName>
    </submittedName>
</protein>
<dbReference type="InterPro" id="IPR027417">
    <property type="entry name" value="P-loop_NTPase"/>
</dbReference>
<evidence type="ECO:0000313" key="2">
    <source>
        <dbReference type="Proteomes" id="UP001596439"/>
    </source>
</evidence>
<proteinExistence type="predicted"/>
<dbReference type="Proteomes" id="UP001596439">
    <property type="component" value="Unassembled WGS sequence"/>
</dbReference>
<organism evidence="1 2">
    <name type="scientific">Exiguobacterium aestuarii</name>
    <dbReference type="NCBI Taxonomy" id="273527"/>
    <lineage>
        <taxon>Bacteria</taxon>
        <taxon>Bacillati</taxon>
        <taxon>Bacillota</taxon>
        <taxon>Bacilli</taxon>
        <taxon>Bacillales</taxon>
        <taxon>Bacillales Family XII. Incertae Sedis</taxon>
        <taxon>Exiguobacterium</taxon>
    </lineage>
</organism>
<accession>A0ABW2PMZ6</accession>
<dbReference type="Gene3D" id="3.40.50.300">
    <property type="entry name" value="P-loop containing nucleotide triphosphate hydrolases"/>
    <property type="match status" value="1"/>
</dbReference>
<sequence>MKFIILFGPQAVGKMTVGQALANRTGLKLFHNHMTIDLVGPFFNYGTAEGKRLVQLFRQELFESVAKSDLPGMIFTFVWAFDMQEDWDYVKNVTDLFVSHGADIYYVELEAEMEERLARNTTENRLTHKPSKRDIAWSEAELKQTATMYRLNSRPEELDVEHYLRIDNTHLSPEETATQIQQAFDL</sequence>
<gene>
    <name evidence="1" type="ORF">ACFQO8_02305</name>
</gene>
<reference evidence="2" key="1">
    <citation type="journal article" date="2019" name="Int. J. Syst. Evol. Microbiol.">
        <title>The Global Catalogue of Microorganisms (GCM) 10K type strain sequencing project: providing services to taxonomists for standard genome sequencing and annotation.</title>
        <authorList>
            <consortium name="The Broad Institute Genomics Platform"/>
            <consortium name="The Broad Institute Genome Sequencing Center for Infectious Disease"/>
            <person name="Wu L."/>
            <person name="Ma J."/>
        </authorList>
    </citation>
    <scope>NUCLEOTIDE SEQUENCE [LARGE SCALE GENOMIC DNA]</scope>
    <source>
        <strain evidence="2">CCUG 55590</strain>
    </source>
</reference>